<comment type="caution">
    <text evidence="2">The sequence shown here is derived from an EMBL/GenBank/DDBJ whole genome shotgun (WGS) entry which is preliminary data.</text>
</comment>
<dbReference type="Proteomes" id="UP000499080">
    <property type="component" value="Unassembled WGS sequence"/>
</dbReference>
<accession>A0A4Y2DAP1</accession>
<gene>
    <name evidence="2" type="primary">cep41-b</name>
    <name evidence="2" type="ORF">AVEN_50130-2_1</name>
</gene>
<feature type="compositionally biased region" description="Polar residues" evidence="1">
    <location>
        <begin position="9"/>
        <end position="39"/>
    </location>
</feature>
<dbReference type="EMBL" id="BGPR01000334">
    <property type="protein sequence ID" value="GBM13780.1"/>
    <property type="molecule type" value="Genomic_DNA"/>
</dbReference>
<feature type="compositionally biased region" description="Polar residues" evidence="1">
    <location>
        <begin position="52"/>
        <end position="72"/>
    </location>
</feature>
<dbReference type="OrthoDB" id="10359662at2759"/>
<evidence type="ECO:0000256" key="1">
    <source>
        <dbReference type="SAM" id="MobiDB-lite"/>
    </source>
</evidence>
<reference evidence="2 3" key="1">
    <citation type="journal article" date="2019" name="Sci. Rep.">
        <title>Orb-weaving spider Araneus ventricosus genome elucidates the spidroin gene catalogue.</title>
        <authorList>
            <person name="Kono N."/>
            <person name="Nakamura H."/>
            <person name="Ohtoshi R."/>
            <person name="Moran D.A.P."/>
            <person name="Shinohara A."/>
            <person name="Yoshida Y."/>
            <person name="Fujiwara M."/>
            <person name="Mori M."/>
            <person name="Tomita M."/>
            <person name="Arakawa K."/>
        </authorList>
    </citation>
    <scope>NUCLEOTIDE SEQUENCE [LARGE SCALE GENOMIC DNA]</scope>
</reference>
<feature type="non-terminal residue" evidence="2">
    <location>
        <position position="1"/>
    </location>
</feature>
<evidence type="ECO:0000313" key="2">
    <source>
        <dbReference type="EMBL" id="GBM13780.1"/>
    </source>
</evidence>
<organism evidence="2 3">
    <name type="scientific">Araneus ventricosus</name>
    <name type="common">Orbweaver spider</name>
    <name type="synonym">Epeira ventricosa</name>
    <dbReference type="NCBI Taxonomy" id="182803"/>
    <lineage>
        <taxon>Eukaryota</taxon>
        <taxon>Metazoa</taxon>
        <taxon>Ecdysozoa</taxon>
        <taxon>Arthropoda</taxon>
        <taxon>Chelicerata</taxon>
        <taxon>Arachnida</taxon>
        <taxon>Araneae</taxon>
        <taxon>Araneomorphae</taxon>
        <taxon>Entelegynae</taxon>
        <taxon>Araneoidea</taxon>
        <taxon>Araneidae</taxon>
        <taxon>Araneus</taxon>
    </lineage>
</organism>
<proteinExistence type="predicted"/>
<feature type="region of interest" description="Disordered" evidence="1">
    <location>
        <begin position="1"/>
        <end position="85"/>
    </location>
</feature>
<protein>
    <submittedName>
        <fullName evidence="2">Centrosomal protein B</fullName>
    </submittedName>
</protein>
<name>A0A4Y2DAP1_ARAVE</name>
<sequence length="85" mass="8951">DCPQKANPVGSSKSFTSCSKTIKSSGAYTQKAGSSTEYSTKYGPVTARRDSACSSKSMDSGMSRAASRTSTEGRLKSTGKKVPWK</sequence>
<evidence type="ECO:0000313" key="3">
    <source>
        <dbReference type="Proteomes" id="UP000499080"/>
    </source>
</evidence>
<keyword evidence="3" id="KW-1185">Reference proteome</keyword>
<dbReference type="AlphaFoldDB" id="A0A4Y2DAP1"/>